<comment type="caution">
    <text evidence="6">The sequence shown here is derived from an EMBL/GenBank/DDBJ whole genome shotgun (WGS) entry which is preliminary data.</text>
</comment>
<dbReference type="RefSeq" id="WP_344415156.1">
    <property type="nucleotide sequence ID" value="NZ_BAAANN010000005.1"/>
</dbReference>
<keyword evidence="4" id="KW-0865">Zymogen</keyword>
<dbReference type="Gene3D" id="2.30.120.10">
    <property type="match status" value="1"/>
</dbReference>
<reference evidence="7" key="1">
    <citation type="journal article" date="2019" name="Int. J. Syst. Evol. Microbiol.">
        <title>The Global Catalogue of Microorganisms (GCM) 10K type strain sequencing project: providing services to taxonomists for standard genome sequencing and annotation.</title>
        <authorList>
            <consortium name="The Broad Institute Genomics Platform"/>
            <consortium name="The Broad Institute Genome Sequencing Center for Infectious Disease"/>
            <person name="Wu L."/>
            <person name="Ma J."/>
        </authorList>
    </citation>
    <scope>NUCLEOTIDE SEQUENCE [LARGE SCALE GENOMIC DNA]</scope>
    <source>
        <strain evidence="7">JCM 14545</strain>
    </source>
</reference>
<keyword evidence="2 5" id="KW-0732">Signal</keyword>
<evidence type="ECO:0000313" key="6">
    <source>
        <dbReference type="EMBL" id="GAA1948501.1"/>
    </source>
</evidence>
<sequence>MRSFALVVLAVAGLVTAPPAAGATQNGQYSAVVRRTEYGIPHVLAADFGGLGYGYGHAFAQDNLCALENNVLTASGGRSAVFGPAADSGDALAPRPVSNLDSDVYYRATADDRRIEQLVAQPAPLGPTHEARQLVSGYVAGVNRFLRDTGVAHLTDPACRAKPWVRPITELDLYRLLYGINQFGGTDAVKPLIANAAPGGAAALDAPPPPPAGSNAIAVGRAGTKSGGGVLLGNPHFPWVGADRFYHVHLTIPGKMDVSGASLYGSPLVEIGHTQHLAWSHTVSTAQRFTLFQLALKPGDPTSYLVDGKPEAMTRKQITVPVGGGATETRTLYSSRYGPLLASNWTSEMALAIKGVNADNMRSLNEWLAMNQADTVAQLRAAQDRYQGIPFVNTIAADSTGVSYTTDASVVPHVTDELAARCVDSPLGKAQYPAQVVLNGSKSSCGWGSDPDAIEPGIFGPRAAPALTRDDYTTNSNDSDWLTNPAQPLRYPRIYGDTGTPRSLRTRLGLQQISDRLTGTDGLGPAKFDRTSMQQLFYGDRNYSAEQARDAVVALCRANPRLTTADGKAVDVREACTVLAGWDLRGDPDSRGAVLWREFWTGASRAADLWTVPFDARHPATTPNTLNQGSTVVRQALAAAVQRMTGLGVPLDAPLSAAQQTTVGGPAVPVPGCTGAEGCYNVVGRAEPLGENGRYSPVTFGSSFVLATELTAAGPRTATLLTYSQSTDPTSPHHNDQTRLFARKQWVAERYTEDQIRRSPQLLTTAVTGS</sequence>
<dbReference type="InterPro" id="IPR002692">
    <property type="entry name" value="S45"/>
</dbReference>
<feature type="chain" id="PRO_5047397320" evidence="5">
    <location>
        <begin position="24"/>
        <end position="770"/>
    </location>
</feature>
<dbReference type="PANTHER" id="PTHR34218:SF3">
    <property type="entry name" value="ACYL-HOMOSERINE LACTONE ACYLASE PVDQ"/>
    <property type="match status" value="1"/>
</dbReference>
<protein>
    <submittedName>
        <fullName evidence="6">Penicillin acylase family protein</fullName>
    </submittedName>
</protein>
<keyword evidence="3" id="KW-0378">Hydrolase</keyword>
<evidence type="ECO:0000256" key="5">
    <source>
        <dbReference type="SAM" id="SignalP"/>
    </source>
</evidence>
<evidence type="ECO:0000313" key="7">
    <source>
        <dbReference type="Proteomes" id="UP001501116"/>
    </source>
</evidence>
<dbReference type="SUPFAM" id="SSF56235">
    <property type="entry name" value="N-terminal nucleophile aminohydrolases (Ntn hydrolases)"/>
    <property type="match status" value="1"/>
</dbReference>
<evidence type="ECO:0000256" key="2">
    <source>
        <dbReference type="ARBA" id="ARBA00022729"/>
    </source>
</evidence>
<evidence type="ECO:0000256" key="3">
    <source>
        <dbReference type="ARBA" id="ARBA00022801"/>
    </source>
</evidence>
<dbReference type="Proteomes" id="UP001501116">
    <property type="component" value="Unassembled WGS sequence"/>
</dbReference>
<keyword evidence="7" id="KW-1185">Reference proteome</keyword>
<dbReference type="InterPro" id="IPR023343">
    <property type="entry name" value="Penicillin_amidase_dom1"/>
</dbReference>
<comment type="similarity">
    <text evidence="1">Belongs to the peptidase S45 family.</text>
</comment>
<name>A0ABP5BM24_9PSEU</name>
<dbReference type="Gene3D" id="1.10.1400.10">
    <property type="match status" value="1"/>
</dbReference>
<dbReference type="Gene3D" id="3.60.20.10">
    <property type="entry name" value="Glutamine Phosphoribosylpyrophosphate, subunit 1, domain 1"/>
    <property type="match status" value="1"/>
</dbReference>
<feature type="signal peptide" evidence="5">
    <location>
        <begin position="1"/>
        <end position="23"/>
    </location>
</feature>
<dbReference type="Pfam" id="PF01804">
    <property type="entry name" value="Penicil_amidase"/>
    <property type="match status" value="1"/>
</dbReference>
<dbReference type="Gene3D" id="1.10.439.10">
    <property type="entry name" value="Penicillin Amidohydrolase, domain 1"/>
    <property type="match status" value="1"/>
</dbReference>
<proteinExistence type="inferred from homology"/>
<organism evidence="6 7">
    <name type="scientific">Amycolatopsis minnesotensis</name>
    <dbReference type="NCBI Taxonomy" id="337894"/>
    <lineage>
        <taxon>Bacteria</taxon>
        <taxon>Bacillati</taxon>
        <taxon>Actinomycetota</taxon>
        <taxon>Actinomycetes</taxon>
        <taxon>Pseudonocardiales</taxon>
        <taxon>Pseudonocardiaceae</taxon>
        <taxon>Amycolatopsis</taxon>
    </lineage>
</organism>
<evidence type="ECO:0000256" key="4">
    <source>
        <dbReference type="ARBA" id="ARBA00023145"/>
    </source>
</evidence>
<dbReference type="InterPro" id="IPR029055">
    <property type="entry name" value="Ntn_hydrolases_N"/>
</dbReference>
<dbReference type="PANTHER" id="PTHR34218">
    <property type="entry name" value="PEPTIDASE S45 PENICILLIN AMIDASE"/>
    <property type="match status" value="1"/>
</dbReference>
<dbReference type="InterPro" id="IPR043146">
    <property type="entry name" value="Penicillin_amidase_N_B-knob"/>
</dbReference>
<accession>A0ABP5BM24</accession>
<gene>
    <name evidence="6" type="ORF">GCM10009754_16140</name>
</gene>
<dbReference type="EMBL" id="BAAANN010000005">
    <property type="protein sequence ID" value="GAA1948501.1"/>
    <property type="molecule type" value="Genomic_DNA"/>
</dbReference>
<dbReference type="InterPro" id="IPR043147">
    <property type="entry name" value="Penicillin_amidase_A-knob"/>
</dbReference>
<evidence type="ECO:0000256" key="1">
    <source>
        <dbReference type="ARBA" id="ARBA00006586"/>
    </source>
</evidence>